<gene>
    <name evidence="3" type="ORF">AKO1_012653</name>
</gene>
<feature type="region of interest" description="Disordered" evidence="1">
    <location>
        <begin position="426"/>
        <end position="481"/>
    </location>
</feature>
<dbReference type="SUPFAM" id="SSF53098">
    <property type="entry name" value="Ribonuclease H-like"/>
    <property type="match status" value="1"/>
</dbReference>
<dbReference type="GO" id="GO:0015074">
    <property type="term" value="P:DNA integration"/>
    <property type="evidence" value="ECO:0007669"/>
    <property type="project" value="InterPro"/>
</dbReference>
<evidence type="ECO:0000313" key="4">
    <source>
        <dbReference type="Proteomes" id="UP001431209"/>
    </source>
</evidence>
<dbReference type="PROSITE" id="PS50994">
    <property type="entry name" value="INTEGRASE"/>
    <property type="match status" value="1"/>
</dbReference>
<accession>A0AAW2ZHH0</accession>
<dbReference type="InterPro" id="IPR036397">
    <property type="entry name" value="RNaseH_sf"/>
</dbReference>
<dbReference type="Pfam" id="PF00665">
    <property type="entry name" value="rve"/>
    <property type="match status" value="1"/>
</dbReference>
<dbReference type="InterPro" id="IPR012337">
    <property type="entry name" value="RNaseH-like_sf"/>
</dbReference>
<organism evidence="3 4">
    <name type="scientific">Acrasis kona</name>
    <dbReference type="NCBI Taxonomy" id="1008807"/>
    <lineage>
        <taxon>Eukaryota</taxon>
        <taxon>Discoba</taxon>
        <taxon>Heterolobosea</taxon>
        <taxon>Tetramitia</taxon>
        <taxon>Eutetramitia</taxon>
        <taxon>Acrasidae</taxon>
        <taxon>Acrasis</taxon>
    </lineage>
</organism>
<reference evidence="3 4" key="1">
    <citation type="submission" date="2024-03" db="EMBL/GenBank/DDBJ databases">
        <title>The Acrasis kona genome and developmental transcriptomes reveal deep origins of eukaryotic multicellular pathways.</title>
        <authorList>
            <person name="Sheikh S."/>
            <person name="Fu C.-J."/>
            <person name="Brown M.W."/>
            <person name="Baldauf S.L."/>
        </authorList>
    </citation>
    <scope>NUCLEOTIDE SEQUENCE [LARGE SCALE GENOMIC DNA]</scope>
    <source>
        <strain evidence="3 4">ATCC MYA-3509</strain>
    </source>
</reference>
<dbReference type="GO" id="GO:0003676">
    <property type="term" value="F:nucleic acid binding"/>
    <property type="evidence" value="ECO:0007669"/>
    <property type="project" value="InterPro"/>
</dbReference>
<dbReference type="InterPro" id="IPR001584">
    <property type="entry name" value="Integrase_cat-core"/>
</dbReference>
<evidence type="ECO:0000256" key="1">
    <source>
        <dbReference type="SAM" id="MobiDB-lite"/>
    </source>
</evidence>
<dbReference type="Gene3D" id="3.30.420.10">
    <property type="entry name" value="Ribonuclease H-like superfamily/Ribonuclease H"/>
    <property type="match status" value="1"/>
</dbReference>
<name>A0AAW2ZHH0_9EUKA</name>
<evidence type="ECO:0000259" key="2">
    <source>
        <dbReference type="PROSITE" id="PS50994"/>
    </source>
</evidence>
<proteinExistence type="predicted"/>
<dbReference type="AlphaFoldDB" id="A0AAW2ZHH0"/>
<dbReference type="PANTHER" id="PTHR37984:SF5">
    <property type="entry name" value="PROTEIN NYNRIN-LIKE"/>
    <property type="match status" value="1"/>
</dbReference>
<dbReference type="InterPro" id="IPR050951">
    <property type="entry name" value="Retrovirus_Pol_polyprotein"/>
</dbReference>
<dbReference type="EMBL" id="JAOPGA020001546">
    <property type="protein sequence ID" value="KAL0489318.1"/>
    <property type="molecule type" value="Genomic_DNA"/>
</dbReference>
<feature type="domain" description="Integrase catalytic" evidence="2">
    <location>
        <begin position="105"/>
        <end position="269"/>
    </location>
</feature>
<sequence>MGYTDDMMDFSEYIAHITSNIRVVRSHSITEPAERTPEWEDAVLESAHSMGHFGANIMHDHITTTLEITGIKDLKRKCLNFCKKCHVCRKVNNYRLTYSPLKRPIMRSPGEYIHCDILYMEKDSQGGHKYVIVVVDDFTKFVWLRATVSKSAKDVALFLLEIFTQFGFPSTLRSDEGKEFSNSLVANICQLGNVNHMITIPHFHSGNGRVERQNRTITDSVLKLTDQLTLDTGNPRSWHTVLPMVQLVLNARIHTTLKATPFSLMLGRQPFSIKVPETDDFITLDESSSRPEDVNHMINFWNTFKSAVIKQAYQIKLKGYDKAVKTYKHKIGKFLVGELVKWKIPPGYTHNHKNTKFLGPFRVKSIDINGNYLIESQVEEFHAPAQFLASVDTRIKNKKLNPDMRLPEVDKEELFDEFVKERFSIDEDQIEADDDEEISEVGVDDEEDASYNDNDEEEDPDDHNIKPTLVRKRRNKRNPKK</sequence>
<keyword evidence="4" id="KW-1185">Reference proteome</keyword>
<dbReference type="PANTHER" id="PTHR37984">
    <property type="entry name" value="PROTEIN CBG26694"/>
    <property type="match status" value="1"/>
</dbReference>
<feature type="compositionally biased region" description="Acidic residues" evidence="1">
    <location>
        <begin position="426"/>
        <end position="461"/>
    </location>
</feature>
<feature type="compositionally biased region" description="Basic residues" evidence="1">
    <location>
        <begin position="469"/>
        <end position="481"/>
    </location>
</feature>
<protein>
    <recommendedName>
        <fullName evidence="2">Integrase catalytic domain-containing protein</fullName>
    </recommendedName>
</protein>
<comment type="caution">
    <text evidence="3">The sequence shown here is derived from an EMBL/GenBank/DDBJ whole genome shotgun (WGS) entry which is preliminary data.</text>
</comment>
<dbReference type="Proteomes" id="UP001431209">
    <property type="component" value="Unassembled WGS sequence"/>
</dbReference>
<evidence type="ECO:0000313" key="3">
    <source>
        <dbReference type="EMBL" id="KAL0489318.1"/>
    </source>
</evidence>